<dbReference type="PROSITE" id="PS01249">
    <property type="entry name" value="HYPA"/>
    <property type="match status" value="1"/>
</dbReference>
<accession>A0ABS8ZGZ1</accession>
<dbReference type="HAMAP" id="MF_00213">
    <property type="entry name" value="HypA_HybF"/>
    <property type="match status" value="1"/>
</dbReference>
<dbReference type="Proteomes" id="UP001521150">
    <property type="component" value="Unassembled WGS sequence"/>
</dbReference>
<name>A0ABS8ZGZ1_9PSEU</name>
<evidence type="ECO:0000256" key="3">
    <source>
        <dbReference type="ARBA" id="ARBA00022723"/>
    </source>
</evidence>
<evidence type="ECO:0000313" key="6">
    <source>
        <dbReference type="EMBL" id="MCE7006827.1"/>
    </source>
</evidence>
<dbReference type="InterPro" id="IPR020538">
    <property type="entry name" value="Hydgase_Ni_incorp_HypA/HybF_CS"/>
</dbReference>
<reference evidence="6 7" key="1">
    <citation type="submission" date="2021-12" db="EMBL/GenBank/DDBJ databases">
        <title>Genome sequence of Kibdelosporangium philippinense ATCC 49844.</title>
        <authorList>
            <person name="Fedorov E.A."/>
            <person name="Omeragic M."/>
            <person name="Shalygina K.F."/>
            <person name="Maclea K.S."/>
        </authorList>
    </citation>
    <scope>NUCLEOTIDE SEQUENCE [LARGE SCALE GENOMIC DNA]</scope>
    <source>
        <strain evidence="6 7">ATCC 49844</strain>
    </source>
</reference>
<dbReference type="EMBL" id="JAJVCN010000002">
    <property type="protein sequence ID" value="MCE7006827.1"/>
    <property type="molecule type" value="Genomic_DNA"/>
</dbReference>
<dbReference type="PANTHER" id="PTHR34535:SF3">
    <property type="entry name" value="HYDROGENASE MATURATION FACTOR HYPA"/>
    <property type="match status" value="1"/>
</dbReference>
<sequence length="121" mass="12639">MHELSIAQSIVSQIADRLGSTRVVTVTLEIGKISGIVVSSVRFCFDLVASGTIHDGASLVVLEPVGRAICHACSEEFTTTDPIVLCPSCGTASVDVVAGRELRIKSVEVMTCAEPADAPKP</sequence>
<comment type="function">
    <text evidence="5">Involved in the maturation of [NiFe] hydrogenases. Required for nickel insertion into the metal center of the hydrogenase.</text>
</comment>
<evidence type="ECO:0000256" key="5">
    <source>
        <dbReference type="HAMAP-Rule" id="MF_00213"/>
    </source>
</evidence>
<comment type="similarity">
    <text evidence="1 5">Belongs to the HypA/HybF family.</text>
</comment>
<feature type="binding site" evidence="5">
    <location>
        <position position="73"/>
    </location>
    <ligand>
        <name>Zn(2+)</name>
        <dbReference type="ChEBI" id="CHEBI:29105"/>
    </ligand>
</feature>
<protein>
    <recommendedName>
        <fullName evidence="5">Hydrogenase maturation factor HypA</fullName>
    </recommendedName>
</protein>
<dbReference type="PIRSF" id="PIRSF004761">
    <property type="entry name" value="Hydrgn_mat_HypA"/>
    <property type="match status" value="1"/>
</dbReference>
<keyword evidence="2 5" id="KW-0533">Nickel</keyword>
<comment type="caution">
    <text evidence="6">The sequence shown here is derived from an EMBL/GenBank/DDBJ whole genome shotgun (WGS) entry which is preliminary data.</text>
</comment>
<keyword evidence="4 5" id="KW-0862">Zinc</keyword>
<evidence type="ECO:0000256" key="4">
    <source>
        <dbReference type="ARBA" id="ARBA00022833"/>
    </source>
</evidence>
<organism evidence="6 7">
    <name type="scientific">Kibdelosporangium philippinense</name>
    <dbReference type="NCBI Taxonomy" id="211113"/>
    <lineage>
        <taxon>Bacteria</taxon>
        <taxon>Bacillati</taxon>
        <taxon>Actinomycetota</taxon>
        <taxon>Actinomycetes</taxon>
        <taxon>Pseudonocardiales</taxon>
        <taxon>Pseudonocardiaceae</taxon>
        <taxon>Kibdelosporangium</taxon>
    </lineage>
</organism>
<gene>
    <name evidence="5 6" type="primary">hypA</name>
    <name evidence="6" type="ORF">LWC34_28965</name>
</gene>
<evidence type="ECO:0000256" key="1">
    <source>
        <dbReference type="ARBA" id="ARBA00010748"/>
    </source>
</evidence>
<dbReference type="Gene3D" id="3.30.2320.80">
    <property type="match status" value="1"/>
</dbReference>
<evidence type="ECO:0000313" key="7">
    <source>
        <dbReference type="Proteomes" id="UP001521150"/>
    </source>
</evidence>
<feature type="binding site" evidence="5">
    <location>
        <position position="86"/>
    </location>
    <ligand>
        <name>Zn(2+)</name>
        <dbReference type="ChEBI" id="CHEBI:29105"/>
    </ligand>
</feature>
<feature type="binding site" evidence="5">
    <location>
        <position position="70"/>
    </location>
    <ligand>
        <name>Zn(2+)</name>
        <dbReference type="ChEBI" id="CHEBI:29105"/>
    </ligand>
</feature>
<dbReference type="InterPro" id="IPR000688">
    <property type="entry name" value="HypA/HybF"/>
</dbReference>
<dbReference type="RefSeq" id="WP_233728256.1">
    <property type="nucleotide sequence ID" value="NZ_JAJVCN010000002.1"/>
</dbReference>
<feature type="binding site" evidence="5">
    <location>
        <position position="2"/>
    </location>
    <ligand>
        <name>Ni(2+)</name>
        <dbReference type="ChEBI" id="CHEBI:49786"/>
    </ligand>
</feature>
<keyword evidence="7" id="KW-1185">Reference proteome</keyword>
<proteinExistence type="inferred from homology"/>
<dbReference type="Pfam" id="PF01155">
    <property type="entry name" value="HypA"/>
    <property type="match status" value="1"/>
</dbReference>
<dbReference type="PANTHER" id="PTHR34535">
    <property type="entry name" value="HYDROGENASE MATURATION FACTOR HYPA"/>
    <property type="match status" value="1"/>
</dbReference>
<keyword evidence="3 5" id="KW-0479">Metal-binding</keyword>
<evidence type="ECO:0000256" key="2">
    <source>
        <dbReference type="ARBA" id="ARBA00022596"/>
    </source>
</evidence>
<feature type="binding site" evidence="5">
    <location>
        <position position="89"/>
    </location>
    <ligand>
        <name>Zn(2+)</name>
        <dbReference type="ChEBI" id="CHEBI:29105"/>
    </ligand>
</feature>
<dbReference type="NCBIfam" id="TIGR00100">
    <property type="entry name" value="hypA"/>
    <property type="match status" value="1"/>
</dbReference>